<feature type="transmembrane region" description="Helical" evidence="7">
    <location>
        <begin position="74"/>
        <end position="91"/>
    </location>
</feature>
<dbReference type="GO" id="GO:0005524">
    <property type="term" value="F:ATP binding"/>
    <property type="evidence" value="ECO:0007669"/>
    <property type="project" value="UniProtKB-KW"/>
</dbReference>
<protein>
    <recommendedName>
        <fullName evidence="10">Tyrosine--tRNA ligase</fullName>
    </recommendedName>
</protein>
<dbReference type="Proteomes" id="UP000663075">
    <property type="component" value="Chromosome"/>
</dbReference>
<dbReference type="SUPFAM" id="SSF52374">
    <property type="entry name" value="Nucleotidylyl transferase"/>
    <property type="match status" value="1"/>
</dbReference>
<evidence type="ECO:0000256" key="1">
    <source>
        <dbReference type="ARBA" id="ARBA00022598"/>
    </source>
</evidence>
<feature type="transmembrane region" description="Helical" evidence="7">
    <location>
        <begin position="298"/>
        <end position="318"/>
    </location>
</feature>
<evidence type="ECO:0000256" key="7">
    <source>
        <dbReference type="SAM" id="Phobius"/>
    </source>
</evidence>
<keyword evidence="9" id="KW-1185">Reference proteome</keyword>
<dbReference type="GO" id="GO:0006418">
    <property type="term" value="P:tRNA aminoacylation for protein translation"/>
    <property type="evidence" value="ECO:0007669"/>
    <property type="project" value="InterPro"/>
</dbReference>
<feature type="transmembrane region" description="Helical" evidence="7">
    <location>
        <begin position="268"/>
        <end position="286"/>
    </location>
</feature>
<evidence type="ECO:0000256" key="2">
    <source>
        <dbReference type="ARBA" id="ARBA00022741"/>
    </source>
</evidence>
<keyword evidence="7" id="KW-1133">Transmembrane helix</keyword>
<evidence type="ECO:0008006" key="10">
    <source>
        <dbReference type="Google" id="ProtNLM"/>
    </source>
</evidence>
<evidence type="ECO:0000313" key="9">
    <source>
        <dbReference type="Proteomes" id="UP000663075"/>
    </source>
</evidence>
<evidence type="ECO:0000256" key="6">
    <source>
        <dbReference type="RuleBase" id="RU363036"/>
    </source>
</evidence>
<feature type="transmembrane region" description="Helical" evidence="7">
    <location>
        <begin position="188"/>
        <end position="209"/>
    </location>
</feature>
<dbReference type="AlphaFoldDB" id="A0A974WKH7"/>
<gene>
    <name evidence="8" type="ORF">CU086_00440</name>
</gene>
<dbReference type="InterPro" id="IPR014729">
    <property type="entry name" value="Rossmann-like_a/b/a_fold"/>
</dbReference>
<dbReference type="InterPro" id="IPR002305">
    <property type="entry name" value="aa-tRNA-synth_Ic"/>
</dbReference>
<organism evidence="8 9">
    <name type="scientific">Candidatus Nasuia deltocephalincola</name>
    <dbReference type="NCBI Taxonomy" id="1160784"/>
    <lineage>
        <taxon>Bacteria</taxon>
        <taxon>Pseudomonadati</taxon>
        <taxon>Pseudomonadota</taxon>
        <taxon>Betaproteobacteria</taxon>
        <taxon>Candidatus Nasuia</taxon>
    </lineage>
</organism>
<reference evidence="8" key="1">
    <citation type="submission" date="2017-11" db="EMBL/GenBank/DDBJ databases">
        <authorList>
            <person name="Jian Z."/>
        </authorList>
    </citation>
    <scope>NUCLEOTIDE SEQUENCE</scope>
    <source>
        <strain evidence="8">YC</strain>
    </source>
</reference>
<evidence type="ECO:0000256" key="4">
    <source>
        <dbReference type="ARBA" id="ARBA00022917"/>
    </source>
</evidence>
<keyword evidence="2 6" id="KW-0547">Nucleotide-binding</keyword>
<evidence type="ECO:0000313" key="8">
    <source>
        <dbReference type="EMBL" id="QSF25300.1"/>
    </source>
</evidence>
<dbReference type="Gene3D" id="3.40.50.620">
    <property type="entry name" value="HUPs"/>
    <property type="match status" value="1"/>
</dbReference>
<keyword evidence="4 6" id="KW-0648">Protein biosynthesis</keyword>
<evidence type="ECO:0000256" key="5">
    <source>
        <dbReference type="ARBA" id="ARBA00023146"/>
    </source>
</evidence>
<keyword evidence="5 6" id="KW-0030">Aminoacyl-tRNA synthetase</keyword>
<dbReference type="Pfam" id="PF00579">
    <property type="entry name" value="tRNA-synt_1b"/>
    <property type="match status" value="1"/>
</dbReference>
<comment type="similarity">
    <text evidence="6">Belongs to the class-I aminoacyl-tRNA synthetase family.</text>
</comment>
<keyword evidence="3 6" id="KW-0067">ATP-binding</keyword>
<keyword evidence="1 6" id="KW-0436">Ligase</keyword>
<feature type="transmembrane region" description="Helical" evidence="7">
    <location>
        <begin position="330"/>
        <end position="347"/>
    </location>
</feature>
<proteinExistence type="inferred from homology"/>
<keyword evidence="7" id="KW-0472">Membrane</keyword>
<keyword evidence="7" id="KW-0812">Transmembrane</keyword>
<dbReference type="GO" id="GO:0004812">
    <property type="term" value="F:aminoacyl-tRNA ligase activity"/>
    <property type="evidence" value="ECO:0007669"/>
    <property type="project" value="UniProtKB-KW"/>
</dbReference>
<evidence type="ECO:0000256" key="3">
    <source>
        <dbReference type="ARBA" id="ARBA00022840"/>
    </source>
</evidence>
<accession>A0A974WKH7</accession>
<sequence length="363" mass="44928">MSKKINFEKIKIIFNILNYNCIELLNINNLFKFFLRKIFYFNKIKLKFGIDPTLKSIHLGHVFYLKKLINLNKINKILIIFFIIGLITSYSNNLKIYNIFLKNINYLFYNLKYFYKFKKFFKLYYNSEWINILNLKENLFFLSLLNNKDFLKFKNYNYNYSIIQSIDSLFVRSDFEIGGLDQKRNFFFSYYFLNKFFNLIQFYFIYFLLLKFDFKKLSKSKKDLLFDIKILIKLFNLIINKNLLINYYKTLISNIKLFYIFISFKNEFIKNFILKIIIIKYFNFIIKSFTYYNKIKIFNYFFILNFFSLVIFKILKILKFYKKFLINKNFLIFLNNVKILNINFILFKNNYNFYKNKIKNFLN</sequence>
<dbReference type="EMBL" id="CP024850">
    <property type="protein sequence ID" value="QSF25300.1"/>
    <property type="molecule type" value="Genomic_DNA"/>
</dbReference>
<name>A0A974WKH7_9PROT</name>